<dbReference type="RefSeq" id="WP_161436653.1">
    <property type="nucleotide sequence ID" value="NZ_WXYO01000007.1"/>
</dbReference>
<keyword evidence="2" id="KW-1185">Reference proteome</keyword>
<dbReference type="Proteomes" id="UP000475249">
    <property type="component" value="Unassembled WGS sequence"/>
</dbReference>
<reference evidence="1 2" key="1">
    <citation type="submission" date="2020-01" db="EMBL/GenBank/DDBJ databases">
        <title>Bacteria diversity of Porities sp.</title>
        <authorList>
            <person name="Wang G."/>
        </authorList>
    </citation>
    <scope>NUCLEOTIDE SEQUENCE [LARGE SCALE GENOMIC DNA]</scope>
    <source>
        <strain evidence="1 2">R33</strain>
    </source>
</reference>
<dbReference type="AlphaFoldDB" id="A0A6L9EFV1"/>
<comment type="caution">
    <text evidence="1">The sequence shown here is derived from an EMBL/GenBank/DDBJ whole genome shotgun (WGS) entry which is preliminary data.</text>
</comment>
<sequence>MNDNDISEKMRSEMVKNAHYRMDESSRMISICLDQIGEKEVWARPNNISNSVGNLILHLCGNIRQYAIASLGQTQDTRDRDSEFSAREGLNKKELFAKLRDTVEEAKSVMENTPVSELIRPREVQGFSFSGIGIITHVVEHYSYHTGQIAFWTKQLKNADLGFYDGVDLNVKNSDT</sequence>
<name>A0A6L9EFV1_9FLAO</name>
<dbReference type="Pfam" id="PF07609">
    <property type="entry name" value="DUF1572"/>
    <property type="match status" value="1"/>
</dbReference>
<dbReference type="Gene3D" id="1.20.120.450">
    <property type="entry name" value="dinb family like domain"/>
    <property type="match status" value="1"/>
</dbReference>
<proteinExistence type="predicted"/>
<protein>
    <submittedName>
        <fullName evidence="1">DUF1572 domain-containing protein</fullName>
    </submittedName>
</protein>
<gene>
    <name evidence="1" type="ORF">GTQ38_16545</name>
</gene>
<dbReference type="InterPro" id="IPR011466">
    <property type="entry name" value="DUF1572"/>
</dbReference>
<organism evidence="1 2">
    <name type="scientific">Poritiphilus flavus</name>
    <dbReference type="NCBI Taxonomy" id="2697053"/>
    <lineage>
        <taxon>Bacteria</taxon>
        <taxon>Pseudomonadati</taxon>
        <taxon>Bacteroidota</taxon>
        <taxon>Flavobacteriia</taxon>
        <taxon>Flavobacteriales</taxon>
        <taxon>Flavobacteriaceae</taxon>
        <taxon>Poritiphilus</taxon>
    </lineage>
</organism>
<dbReference type="InterPro" id="IPR034660">
    <property type="entry name" value="DinB/YfiT-like"/>
</dbReference>
<dbReference type="SUPFAM" id="SSF109854">
    <property type="entry name" value="DinB/YfiT-like putative metalloenzymes"/>
    <property type="match status" value="1"/>
</dbReference>
<evidence type="ECO:0000313" key="2">
    <source>
        <dbReference type="Proteomes" id="UP000475249"/>
    </source>
</evidence>
<accession>A0A6L9EFV1</accession>
<dbReference type="EMBL" id="WXYO01000007">
    <property type="protein sequence ID" value="NAS13624.1"/>
    <property type="molecule type" value="Genomic_DNA"/>
</dbReference>
<evidence type="ECO:0000313" key="1">
    <source>
        <dbReference type="EMBL" id="NAS13624.1"/>
    </source>
</evidence>